<dbReference type="Proteomes" id="UP000192578">
    <property type="component" value="Unassembled WGS sequence"/>
</dbReference>
<comment type="similarity">
    <text evidence="1">Belongs to the glycosyl hydrolase 18 family. Chitinase class II subfamily.</text>
</comment>
<dbReference type="SUPFAM" id="SSF54556">
    <property type="entry name" value="Chitinase insertion domain"/>
    <property type="match status" value="1"/>
</dbReference>
<protein>
    <submittedName>
        <fullName evidence="12">Chitotriosidase-1</fullName>
    </submittedName>
</protein>
<sequence length="491" mass="54227">MPQTSKPKFEEFLVKGLKTRGDPANQGTKANASCCSHFLHLTFRELVGLKDTYPRLKILLSIGGWTLSQQLVAVSATPENRRNFAASAVSNLRYWELDGLDVDWEYPSAGMKAQYSALLQVSTYSYKHILTWCSGAHATYIHRCWTLDFVNVMTYDLHGAWVKDKVGHQAPLFKGPFGAHSKESVSAVARAWEHLGVSKSKLIIGLPMYGRGWQLTESGRHNLGATAEGPLNASSFTGEAGAWPYFEVCERLRADNATFVYDENIQAEYAFTKSFWIGFDDRATILAKTKWAKSSGYGGVYIWDLAQDDFLGTCGLGPYPLLGAVYEVLVGPRPWKHIIRTSTARPLTTTPTATLQTRTTTAAPTLAAVTMLRRTTSLPTTPKPQTSQQTKNSTVRQTARPSTALFTSKSFQPKAKPSVGKQVCDKTFCVWAGPGSFAVGKCEVRYCDCDAGSNPYVRECIGGLVYDIVSKYCNWQENVEGCTRFSSSRNS</sequence>
<dbReference type="GO" id="GO:0004568">
    <property type="term" value="F:chitinase activity"/>
    <property type="evidence" value="ECO:0007669"/>
    <property type="project" value="UniProtKB-ARBA"/>
</dbReference>
<evidence type="ECO:0000259" key="11">
    <source>
        <dbReference type="PROSITE" id="PS51910"/>
    </source>
</evidence>
<evidence type="ECO:0000256" key="9">
    <source>
        <dbReference type="SAM" id="MobiDB-lite"/>
    </source>
</evidence>
<dbReference type="InterPro" id="IPR029070">
    <property type="entry name" value="Chitinase_insertion_sf"/>
</dbReference>
<evidence type="ECO:0000259" key="10">
    <source>
        <dbReference type="PROSITE" id="PS50940"/>
    </source>
</evidence>
<dbReference type="InterPro" id="IPR011583">
    <property type="entry name" value="Chitinase_II/V-like_cat"/>
</dbReference>
<evidence type="ECO:0000256" key="4">
    <source>
        <dbReference type="ARBA" id="ARBA00022801"/>
    </source>
</evidence>
<dbReference type="SMART" id="SM00494">
    <property type="entry name" value="ChtBD2"/>
    <property type="match status" value="1"/>
</dbReference>
<organism evidence="12 13">
    <name type="scientific">Hypsibius exemplaris</name>
    <name type="common">Freshwater tardigrade</name>
    <dbReference type="NCBI Taxonomy" id="2072580"/>
    <lineage>
        <taxon>Eukaryota</taxon>
        <taxon>Metazoa</taxon>
        <taxon>Ecdysozoa</taxon>
        <taxon>Tardigrada</taxon>
        <taxon>Eutardigrada</taxon>
        <taxon>Parachela</taxon>
        <taxon>Hypsibioidea</taxon>
        <taxon>Hypsibiidae</taxon>
        <taxon>Hypsibius</taxon>
    </lineage>
</organism>
<dbReference type="PANTHER" id="PTHR11177:SF317">
    <property type="entry name" value="CHITINASE 12-RELATED"/>
    <property type="match status" value="1"/>
</dbReference>
<dbReference type="InterPro" id="IPR017853">
    <property type="entry name" value="GH"/>
</dbReference>
<keyword evidence="7 8" id="KW-0326">Glycosidase</keyword>
<feature type="region of interest" description="Disordered" evidence="9">
    <location>
        <begin position="376"/>
        <end position="401"/>
    </location>
</feature>
<dbReference type="InterPro" id="IPR001223">
    <property type="entry name" value="Glyco_hydro18_cat"/>
</dbReference>
<dbReference type="EMBL" id="MTYJ01000390">
    <property type="protein sequence ID" value="OWA54302.1"/>
    <property type="molecule type" value="Genomic_DNA"/>
</dbReference>
<keyword evidence="5" id="KW-1015">Disulfide bond</keyword>
<dbReference type="SMART" id="SM00636">
    <property type="entry name" value="Glyco_18"/>
    <property type="match status" value="1"/>
</dbReference>
<evidence type="ECO:0000256" key="3">
    <source>
        <dbReference type="ARBA" id="ARBA00022729"/>
    </source>
</evidence>
<feature type="domain" description="GH18" evidence="11">
    <location>
        <begin position="1"/>
        <end position="332"/>
    </location>
</feature>
<dbReference type="FunFam" id="3.10.50.10:FF:000003">
    <property type="entry name" value="Class V chitinase CHIT5b"/>
    <property type="match status" value="1"/>
</dbReference>
<dbReference type="GO" id="GO:0008061">
    <property type="term" value="F:chitin binding"/>
    <property type="evidence" value="ECO:0007669"/>
    <property type="project" value="UniProtKB-KW"/>
</dbReference>
<accession>A0A9X6NI95</accession>
<evidence type="ECO:0000256" key="6">
    <source>
        <dbReference type="ARBA" id="ARBA00023180"/>
    </source>
</evidence>
<proteinExistence type="inferred from homology"/>
<dbReference type="PROSITE" id="PS50940">
    <property type="entry name" value="CHIT_BIND_II"/>
    <property type="match status" value="1"/>
</dbReference>
<dbReference type="AlphaFoldDB" id="A0A9X6NI95"/>
<dbReference type="GO" id="GO:0006032">
    <property type="term" value="P:chitin catabolic process"/>
    <property type="evidence" value="ECO:0007669"/>
    <property type="project" value="TreeGrafter"/>
</dbReference>
<keyword evidence="4 8" id="KW-0378">Hydrolase</keyword>
<evidence type="ECO:0000256" key="1">
    <source>
        <dbReference type="ARBA" id="ARBA00009121"/>
    </source>
</evidence>
<keyword evidence="3" id="KW-0732">Signal</keyword>
<reference evidence="13" key="1">
    <citation type="submission" date="2017-01" db="EMBL/GenBank/DDBJ databases">
        <title>Comparative genomics of anhydrobiosis in the tardigrade Hypsibius dujardini.</title>
        <authorList>
            <person name="Yoshida Y."/>
            <person name="Koutsovoulos G."/>
            <person name="Laetsch D."/>
            <person name="Stevens L."/>
            <person name="Kumar S."/>
            <person name="Horikawa D."/>
            <person name="Ishino K."/>
            <person name="Komine S."/>
            <person name="Tomita M."/>
            <person name="Blaxter M."/>
            <person name="Arakawa K."/>
        </authorList>
    </citation>
    <scope>NUCLEOTIDE SEQUENCE [LARGE SCALE GENOMIC DNA]</scope>
    <source>
        <strain evidence="13">Z151</strain>
    </source>
</reference>
<evidence type="ECO:0000256" key="8">
    <source>
        <dbReference type="RuleBase" id="RU000489"/>
    </source>
</evidence>
<keyword evidence="6" id="KW-0325">Glycoprotein</keyword>
<dbReference type="Gene3D" id="2.170.140.10">
    <property type="entry name" value="Chitin binding domain"/>
    <property type="match status" value="1"/>
</dbReference>
<evidence type="ECO:0000256" key="2">
    <source>
        <dbReference type="ARBA" id="ARBA00022669"/>
    </source>
</evidence>
<dbReference type="PROSITE" id="PS51910">
    <property type="entry name" value="GH18_2"/>
    <property type="match status" value="1"/>
</dbReference>
<dbReference type="InterPro" id="IPR050314">
    <property type="entry name" value="Glycosyl_Hydrlase_18"/>
</dbReference>
<dbReference type="Pfam" id="PF00704">
    <property type="entry name" value="Glyco_hydro_18"/>
    <property type="match status" value="1"/>
</dbReference>
<dbReference type="GO" id="GO:0005975">
    <property type="term" value="P:carbohydrate metabolic process"/>
    <property type="evidence" value="ECO:0007669"/>
    <property type="project" value="InterPro"/>
</dbReference>
<feature type="domain" description="Chitin-binding type-2" evidence="10">
    <location>
        <begin position="426"/>
        <end position="484"/>
    </location>
</feature>
<keyword evidence="2" id="KW-0147">Chitin-binding</keyword>
<feature type="compositionally biased region" description="Polar residues" evidence="9">
    <location>
        <begin position="392"/>
        <end position="401"/>
    </location>
</feature>
<evidence type="ECO:0000313" key="12">
    <source>
        <dbReference type="EMBL" id="OWA54302.1"/>
    </source>
</evidence>
<dbReference type="InterPro" id="IPR001579">
    <property type="entry name" value="Glyco_hydro_18_chit_AS"/>
</dbReference>
<dbReference type="OrthoDB" id="73875at2759"/>
<dbReference type="PANTHER" id="PTHR11177">
    <property type="entry name" value="CHITINASE"/>
    <property type="match status" value="1"/>
</dbReference>
<dbReference type="Gene3D" id="3.10.50.10">
    <property type="match status" value="1"/>
</dbReference>
<dbReference type="InterPro" id="IPR036508">
    <property type="entry name" value="Chitin-bd_dom_sf"/>
</dbReference>
<evidence type="ECO:0000256" key="7">
    <source>
        <dbReference type="ARBA" id="ARBA00023295"/>
    </source>
</evidence>
<dbReference type="SUPFAM" id="SSF57625">
    <property type="entry name" value="Invertebrate chitin-binding proteins"/>
    <property type="match status" value="1"/>
</dbReference>
<keyword evidence="13" id="KW-1185">Reference proteome</keyword>
<dbReference type="GO" id="GO:0005576">
    <property type="term" value="C:extracellular region"/>
    <property type="evidence" value="ECO:0007669"/>
    <property type="project" value="InterPro"/>
</dbReference>
<dbReference type="PROSITE" id="PS01095">
    <property type="entry name" value="GH18_1"/>
    <property type="match status" value="1"/>
</dbReference>
<evidence type="ECO:0000256" key="5">
    <source>
        <dbReference type="ARBA" id="ARBA00023157"/>
    </source>
</evidence>
<comment type="caution">
    <text evidence="12">The sequence shown here is derived from an EMBL/GenBank/DDBJ whole genome shotgun (WGS) entry which is preliminary data.</text>
</comment>
<evidence type="ECO:0000313" key="13">
    <source>
        <dbReference type="Proteomes" id="UP000192578"/>
    </source>
</evidence>
<name>A0A9X6NI95_HYPEX</name>
<gene>
    <name evidence="12" type="ORF">BV898_18710</name>
</gene>
<dbReference type="Gene3D" id="3.20.20.80">
    <property type="entry name" value="Glycosidases"/>
    <property type="match status" value="1"/>
</dbReference>
<dbReference type="InterPro" id="IPR002557">
    <property type="entry name" value="Chitin-bd_dom"/>
</dbReference>
<feature type="compositionally biased region" description="Low complexity" evidence="9">
    <location>
        <begin position="376"/>
        <end position="391"/>
    </location>
</feature>
<dbReference type="SUPFAM" id="SSF51445">
    <property type="entry name" value="(Trans)glycosidases"/>
    <property type="match status" value="1"/>
</dbReference>